<keyword evidence="1" id="KW-0812">Transmembrane</keyword>
<dbReference type="OrthoDB" id="9802121at2"/>
<dbReference type="Pfam" id="PF04241">
    <property type="entry name" value="DUF423"/>
    <property type="match status" value="1"/>
</dbReference>
<dbReference type="Proteomes" id="UP000250790">
    <property type="component" value="Unassembled WGS sequence"/>
</dbReference>
<sequence>MPSLPQQQPGGALPVSAKIFLSLGAVSACASVVFSAAFAHLPVFAGGIPAMVQTALTQQQFHSLGLVLVGLAVERLGASRWLLASGGLMLTGLILFSFNLYARNVLGFDAFRAAVPWGGGAWIAAWLFAAVGFVRR</sequence>
<evidence type="ECO:0000313" key="3">
    <source>
        <dbReference type="Proteomes" id="UP000250790"/>
    </source>
</evidence>
<evidence type="ECO:0000256" key="1">
    <source>
        <dbReference type="SAM" id="Phobius"/>
    </source>
</evidence>
<evidence type="ECO:0000313" key="2">
    <source>
        <dbReference type="EMBL" id="PUE55236.1"/>
    </source>
</evidence>
<dbReference type="EMBL" id="NESN01000001">
    <property type="protein sequence ID" value="PUE55236.1"/>
    <property type="molecule type" value="Genomic_DNA"/>
</dbReference>
<reference evidence="2 3" key="1">
    <citation type="submission" date="2017-04" db="EMBL/GenBank/DDBJ databases">
        <title>Unexpected and diverse lifestyles within the genus Limnohabitans.</title>
        <authorList>
            <person name="Kasalicky V."/>
            <person name="Mehrshad M."/>
            <person name="Andrei S.-A."/>
            <person name="Salcher M."/>
            <person name="Kratochvilova H."/>
            <person name="Simek K."/>
            <person name="Ghai R."/>
        </authorList>
    </citation>
    <scope>NUCLEOTIDE SEQUENCE [LARGE SCALE GENOMIC DNA]</scope>
    <source>
        <strain evidence="2 3">II-B4</strain>
    </source>
</reference>
<keyword evidence="1" id="KW-0472">Membrane</keyword>
<keyword evidence="1" id="KW-1133">Transmembrane helix</keyword>
<organism evidence="2 3">
    <name type="scientific">Limnohabitans parvus II-B4</name>
    <dbReference type="NCBI Taxonomy" id="1293052"/>
    <lineage>
        <taxon>Bacteria</taxon>
        <taxon>Pseudomonadati</taxon>
        <taxon>Pseudomonadota</taxon>
        <taxon>Betaproteobacteria</taxon>
        <taxon>Burkholderiales</taxon>
        <taxon>Comamonadaceae</taxon>
        <taxon>Limnohabitans</taxon>
    </lineage>
</organism>
<dbReference type="InterPro" id="IPR006696">
    <property type="entry name" value="DUF423"/>
</dbReference>
<dbReference type="AlphaFoldDB" id="A0A315EBA0"/>
<accession>A0A315EBA0</accession>
<feature type="transmembrane region" description="Helical" evidence="1">
    <location>
        <begin position="81"/>
        <end position="102"/>
    </location>
</feature>
<name>A0A315EBA0_9BURK</name>
<protein>
    <recommendedName>
        <fullName evidence="4">DUF423 domain-containing protein</fullName>
    </recommendedName>
</protein>
<keyword evidence="3" id="KW-1185">Reference proteome</keyword>
<feature type="transmembrane region" description="Helical" evidence="1">
    <location>
        <begin position="114"/>
        <end position="134"/>
    </location>
</feature>
<dbReference type="RefSeq" id="WP_108311239.1">
    <property type="nucleotide sequence ID" value="NZ_NESN01000001.1"/>
</dbReference>
<comment type="caution">
    <text evidence="2">The sequence shown here is derived from an EMBL/GenBank/DDBJ whole genome shotgun (WGS) entry which is preliminary data.</text>
</comment>
<proteinExistence type="predicted"/>
<feature type="transmembrane region" description="Helical" evidence="1">
    <location>
        <begin position="20"/>
        <end position="41"/>
    </location>
</feature>
<gene>
    <name evidence="2" type="ORF">B9Z37_01230</name>
</gene>
<evidence type="ECO:0008006" key="4">
    <source>
        <dbReference type="Google" id="ProtNLM"/>
    </source>
</evidence>